<dbReference type="RefSeq" id="WP_092898638.1">
    <property type="nucleotide sequence ID" value="NZ_FOKK01000011.1"/>
</dbReference>
<dbReference type="FunFam" id="1.10.240.10:FF:000005">
    <property type="entry name" value="Tryptophan--tRNA ligase"/>
    <property type="match status" value="1"/>
</dbReference>
<dbReference type="PANTHER" id="PTHR43766">
    <property type="entry name" value="TRYPTOPHAN--TRNA LIGASE, MITOCHONDRIAL"/>
    <property type="match status" value="1"/>
</dbReference>
<keyword evidence="4 10" id="KW-0547">Nucleotide-binding</keyword>
<evidence type="ECO:0000256" key="6">
    <source>
        <dbReference type="ARBA" id="ARBA00022917"/>
    </source>
</evidence>
<dbReference type="Gene3D" id="1.10.240.10">
    <property type="entry name" value="Tyrosyl-Transfer RNA Synthetase"/>
    <property type="match status" value="1"/>
</dbReference>
<name>A0A1I1B4V0_9BACT</name>
<dbReference type="PANTHER" id="PTHR43766:SF1">
    <property type="entry name" value="TRYPTOPHAN--TRNA LIGASE, MITOCHONDRIAL"/>
    <property type="match status" value="1"/>
</dbReference>
<evidence type="ECO:0000256" key="2">
    <source>
        <dbReference type="ARBA" id="ARBA00013161"/>
    </source>
</evidence>
<dbReference type="SUPFAM" id="SSF52374">
    <property type="entry name" value="Nucleotidylyl transferase"/>
    <property type="match status" value="1"/>
</dbReference>
<gene>
    <name evidence="11" type="ORF">SAMN04489723_1114</name>
</gene>
<sequence length="324" mass="36597">MARVLTGIQSSGRPHLGNILGAIVPAIELIKQNKEESYIFIADLHSLTTSKDGELRKQNTLAVAAAWLAFGLDIENTTFYRQSRRPEVAELNWYLNCFTPFPMLANAHSFKDKAEKLSDVNAGLFTYPVLMASDILLYSADLVPVGKDQMQHLEMARDIASTFNRIVGEDILTIPEARIDEVVKTIPGTDGQKMSKSYNNFIDIFLPEKALKKNVNSIVTDSKELEEPKDPDTDNVFKLYSLIASEEQTKQMRANYEGGNYGYGHAKKEFMQLILDKYRKERELFDFYMSHPEEIEMKLAAGEEKAKAVGAELLDKVRVKLGFK</sequence>
<dbReference type="OrthoDB" id="9801042at2"/>
<protein>
    <recommendedName>
        <fullName evidence="2 9">Tryptophan--tRNA ligase</fullName>
        <ecNumber evidence="2 9">6.1.1.2</ecNumber>
    </recommendedName>
</protein>
<evidence type="ECO:0000256" key="7">
    <source>
        <dbReference type="ARBA" id="ARBA00023146"/>
    </source>
</evidence>
<dbReference type="InterPro" id="IPR002306">
    <property type="entry name" value="Trp-tRNA-ligase"/>
</dbReference>
<keyword evidence="3 10" id="KW-0436">Ligase</keyword>
<evidence type="ECO:0000256" key="9">
    <source>
        <dbReference type="NCBIfam" id="TIGR00233"/>
    </source>
</evidence>
<dbReference type="EMBL" id="FOKK01000011">
    <property type="protein sequence ID" value="SFB45375.1"/>
    <property type="molecule type" value="Genomic_DNA"/>
</dbReference>
<evidence type="ECO:0000256" key="10">
    <source>
        <dbReference type="RuleBase" id="RU363036"/>
    </source>
</evidence>
<proteinExistence type="inferred from homology"/>
<dbReference type="NCBIfam" id="TIGR00233">
    <property type="entry name" value="trpS"/>
    <property type="match status" value="1"/>
</dbReference>
<keyword evidence="5 10" id="KW-0067">ATP-binding</keyword>
<dbReference type="Proteomes" id="UP000198790">
    <property type="component" value="Unassembled WGS sequence"/>
</dbReference>
<evidence type="ECO:0000256" key="4">
    <source>
        <dbReference type="ARBA" id="ARBA00022741"/>
    </source>
</evidence>
<evidence type="ECO:0000256" key="5">
    <source>
        <dbReference type="ARBA" id="ARBA00022840"/>
    </source>
</evidence>
<dbReference type="GO" id="GO:0006436">
    <property type="term" value="P:tryptophanyl-tRNA aminoacylation"/>
    <property type="evidence" value="ECO:0007669"/>
    <property type="project" value="UniProtKB-UniRule"/>
</dbReference>
<dbReference type="EC" id="6.1.1.2" evidence="2 9"/>
<dbReference type="PRINTS" id="PR01039">
    <property type="entry name" value="TRNASYNTHTRP"/>
</dbReference>
<reference evidence="11 12" key="1">
    <citation type="submission" date="2016-10" db="EMBL/GenBank/DDBJ databases">
        <authorList>
            <person name="de Groot N.N."/>
        </authorList>
    </citation>
    <scope>NUCLEOTIDE SEQUENCE [LARGE SCALE GENOMIC DNA]</scope>
    <source>
        <strain evidence="11 12">DSM 23399</strain>
    </source>
</reference>
<dbReference type="Pfam" id="PF00579">
    <property type="entry name" value="tRNA-synt_1b"/>
    <property type="match status" value="1"/>
</dbReference>
<evidence type="ECO:0000313" key="12">
    <source>
        <dbReference type="Proteomes" id="UP000198790"/>
    </source>
</evidence>
<evidence type="ECO:0000256" key="8">
    <source>
        <dbReference type="ARBA" id="ARBA00049929"/>
    </source>
</evidence>
<comment type="similarity">
    <text evidence="1 10">Belongs to the class-I aminoacyl-tRNA synthetase family.</text>
</comment>
<keyword evidence="7 10" id="KW-0030">Aminoacyl-tRNA synthetase</keyword>
<evidence type="ECO:0000313" key="11">
    <source>
        <dbReference type="EMBL" id="SFB45375.1"/>
    </source>
</evidence>
<dbReference type="AlphaFoldDB" id="A0A1I1B4V0"/>
<keyword evidence="12" id="KW-1185">Reference proteome</keyword>
<evidence type="ECO:0000256" key="3">
    <source>
        <dbReference type="ARBA" id="ARBA00022598"/>
    </source>
</evidence>
<dbReference type="GO" id="GO:0004830">
    <property type="term" value="F:tryptophan-tRNA ligase activity"/>
    <property type="evidence" value="ECO:0007669"/>
    <property type="project" value="UniProtKB-UniRule"/>
</dbReference>
<dbReference type="Gene3D" id="3.40.50.620">
    <property type="entry name" value="HUPs"/>
    <property type="match status" value="1"/>
</dbReference>
<organism evidence="11 12">
    <name type="scientific">Algoriphagus aquimarinus</name>
    <dbReference type="NCBI Taxonomy" id="237018"/>
    <lineage>
        <taxon>Bacteria</taxon>
        <taxon>Pseudomonadati</taxon>
        <taxon>Bacteroidota</taxon>
        <taxon>Cytophagia</taxon>
        <taxon>Cytophagales</taxon>
        <taxon>Cyclobacteriaceae</taxon>
        <taxon>Algoriphagus</taxon>
    </lineage>
</organism>
<dbReference type="InterPro" id="IPR014729">
    <property type="entry name" value="Rossmann-like_a/b/a_fold"/>
</dbReference>
<dbReference type="InterPro" id="IPR050203">
    <property type="entry name" value="Trp-tRNA_synthetase"/>
</dbReference>
<keyword evidence="6 10" id="KW-0648">Protein biosynthesis</keyword>
<dbReference type="CDD" id="cd00806">
    <property type="entry name" value="TrpRS_core"/>
    <property type="match status" value="1"/>
</dbReference>
<dbReference type="InterPro" id="IPR002305">
    <property type="entry name" value="aa-tRNA-synth_Ic"/>
</dbReference>
<dbReference type="STRING" id="237018.SAMN04489723_1114"/>
<comment type="catalytic activity">
    <reaction evidence="8">
        <text>tRNA(Trp) + L-tryptophan + ATP = L-tryptophyl-tRNA(Trp) + AMP + diphosphate + H(+)</text>
        <dbReference type="Rhea" id="RHEA:24080"/>
        <dbReference type="Rhea" id="RHEA-COMP:9671"/>
        <dbReference type="Rhea" id="RHEA-COMP:9705"/>
        <dbReference type="ChEBI" id="CHEBI:15378"/>
        <dbReference type="ChEBI" id="CHEBI:30616"/>
        <dbReference type="ChEBI" id="CHEBI:33019"/>
        <dbReference type="ChEBI" id="CHEBI:57912"/>
        <dbReference type="ChEBI" id="CHEBI:78442"/>
        <dbReference type="ChEBI" id="CHEBI:78535"/>
        <dbReference type="ChEBI" id="CHEBI:456215"/>
        <dbReference type="EC" id="6.1.1.2"/>
    </reaction>
</comment>
<dbReference type="GO" id="GO:0005524">
    <property type="term" value="F:ATP binding"/>
    <property type="evidence" value="ECO:0007669"/>
    <property type="project" value="UniProtKB-KW"/>
</dbReference>
<evidence type="ECO:0000256" key="1">
    <source>
        <dbReference type="ARBA" id="ARBA00005594"/>
    </source>
</evidence>
<accession>A0A1I1B4V0</accession>
<dbReference type="GO" id="GO:0005829">
    <property type="term" value="C:cytosol"/>
    <property type="evidence" value="ECO:0007669"/>
    <property type="project" value="TreeGrafter"/>
</dbReference>